<dbReference type="EMBL" id="PIEU01000029">
    <property type="protein sequence ID" value="PZL76459.1"/>
    <property type="molecule type" value="Genomic_DNA"/>
</dbReference>
<accession>A0A2W4BTB4</accession>
<keyword evidence="2" id="KW-1185">Reference proteome</keyword>
<dbReference type="RefSeq" id="WP_111247142.1">
    <property type="nucleotide sequence ID" value="NZ_PIEU01000029.1"/>
</dbReference>
<comment type="caution">
    <text evidence="1">The sequence shown here is derived from an EMBL/GenBank/DDBJ whole genome shotgun (WGS) entry which is preliminary data.</text>
</comment>
<sequence length="85" mass="9284">MTKPEKGLVGEYFQTITGELKTGKPLTGLEKAYRWSTIASATTTIAIGAYYGGKDFTGKGTNAPKNNYNLLVFSFDNCKNMNYDG</sequence>
<dbReference type="Proteomes" id="UP000249828">
    <property type="component" value="Unassembled WGS sequence"/>
</dbReference>
<reference evidence="1 2" key="1">
    <citation type="submission" date="2017-11" db="EMBL/GenBank/DDBJ databases">
        <title>Draft genome sequence of Enterococcus plantarum TRW2 strain isolated from lettuce.</title>
        <authorList>
            <person name="Kim E.B."/>
            <person name="Marco M.L."/>
            <person name="Williams T.R."/>
            <person name="You I.H."/>
        </authorList>
    </citation>
    <scope>NUCLEOTIDE SEQUENCE [LARGE SCALE GENOMIC DNA]</scope>
    <source>
        <strain evidence="1 2">TRW2</strain>
    </source>
</reference>
<gene>
    <name evidence="1" type="ORF">CI088_02860</name>
</gene>
<name>A0A2W4BTB4_9ENTE</name>
<evidence type="ECO:0000313" key="2">
    <source>
        <dbReference type="Proteomes" id="UP000249828"/>
    </source>
</evidence>
<proteinExistence type="predicted"/>
<organism evidence="1 2">
    <name type="scientific">Enterococcus plantarum</name>
    <dbReference type="NCBI Taxonomy" id="1077675"/>
    <lineage>
        <taxon>Bacteria</taxon>
        <taxon>Bacillati</taxon>
        <taxon>Bacillota</taxon>
        <taxon>Bacilli</taxon>
        <taxon>Lactobacillales</taxon>
        <taxon>Enterococcaceae</taxon>
        <taxon>Enterococcus</taxon>
    </lineage>
</organism>
<evidence type="ECO:0000313" key="1">
    <source>
        <dbReference type="EMBL" id="PZL76459.1"/>
    </source>
</evidence>
<dbReference type="AlphaFoldDB" id="A0A2W4BTB4"/>
<protein>
    <submittedName>
        <fullName evidence="1">Uncharacterized protein</fullName>
    </submittedName>
</protein>